<keyword evidence="6" id="KW-0675">Receptor</keyword>
<dbReference type="SUPFAM" id="SSF56935">
    <property type="entry name" value="Porins"/>
    <property type="match status" value="1"/>
</dbReference>
<dbReference type="PANTHER" id="PTHR40980:SF4">
    <property type="entry name" value="TONB-DEPENDENT RECEPTOR-LIKE BETA-BARREL DOMAIN-CONTAINING PROTEIN"/>
    <property type="match status" value="1"/>
</dbReference>
<dbReference type="EMBL" id="QCXX01000008">
    <property type="protein sequence ID" value="PUV22028.1"/>
    <property type="molecule type" value="Genomic_DNA"/>
</dbReference>
<dbReference type="OrthoDB" id="606851at2"/>
<evidence type="ECO:0000313" key="6">
    <source>
        <dbReference type="EMBL" id="PUV22028.1"/>
    </source>
</evidence>
<dbReference type="Gene3D" id="2.170.130.10">
    <property type="entry name" value="TonB-dependent receptor, plug domain"/>
    <property type="match status" value="1"/>
</dbReference>
<protein>
    <submittedName>
        <fullName evidence="6">TonB-dependent receptor</fullName>
    </submittedName>
</protein>
<dbReference type="InterPro" id="IPR013783">
    <property type="entry name" value="Ig-like_fold"/>
</dbReference>
<feature type="domain" description="Outer membrane protein beta-barrel" evidence="5">
    <location>
        <begin position="387"/>
        <end position="790"/>
    </location>
</feature>
<dbReference type="InterPro" id="IPR041700">
    <property type="entry name" value="OMP_b-brl_3"/>
</dbReference>
<feature type="signal peptide" evidence="4">
    <location>
        <begin position="1"/>
        <end position="22"/>
    </location>
</feature>
<evidence type="ECO:0000256" key="3">
    <source>
        <dbReference type="ARBA" id="ARBA00023237"/>
    </source>
</evidence>
<evidence type="ECO:0000256" key="4">
    <source>
        <dbReference type="SAM" id="SignalP"/>
    </source>
</evidence>
<evidence type="ECO:0000256" key="1">
    <source>
        <dbReference type="ARBA" id="ARBA00004442"/>
    </source>
</evidence>
<dbReference type="Pfam" id="PF14905">
    <property type="entry name" value="OMP_b-brl_3"/>
    <property type="match status" value="1"/>
</dbReference>
<comment type="subcellular location">
    <subcellularLocation>
        <location evidence="1">Cell outer membrane</location>
    </subcellularLocation>
</comment>
<evidence type="ECO:0000259" key="5">
    <source>
        <dbReference type="Pfam" id="PF14905"/>
    </source>
</evidence>
<accession>A0A363NMI9</accession>
<dbReference type="SUPFAM" id="SSF49478">
    <property type="entry name" value="Cna protein B-type domain"/>
    <property type="match status" value="1"/>
</dbReference>
<dbReference type="InterPro" id="IPR036942">
    <property type="entry name" value="Beta-barrel_TonB_sf"/>
</dbReference>
<reference evidence="6 7" key="1">
    <citation type="submission" date="2018-04" db="EMBL/GenBank/DDBJ databases">
        <title>Sphingobacterium sp. M46 Genome.</title>
        <authorList>
            <person name="Cheng J."/>
            <person name="Li Y."/>
        </authorList>
    </citation>
    <scope>NUCLEOTIDE SEQUENCE [LARGE SCALE GENOMIC DNA]</scope>
    <source>
        <strain evidence="6 7">M46</strain>
    </source>
</reference>
<dbReference type="Gene3D" id="2.40.170.20">
    <property type="entry name" value="TonB-dependent receptor, beta-barrel domain"/>
    <property type="match status" value="1"/>
</dbReference>
<dbReference type="RefSeq" id="WP_108636265.1">
    <property type="nucleotide sequence ID" value="NZ_QCXX01000008.1"/>
</dbReference>
<comment type="caution">
    <text evidence="6">The sequence shown here is derived from an EMBL/GenBank/DDBJ whole genome shotgun (WGS) entry which is preliminary data.</text>
</comment>
<keyword evidence="2" id="KW-0472">Membrane</keyword>
<dbReference type="PANTHER" id="PTHR40980">
    <property type="entry name" value="PLUG DOMAIN-CONTAINING PROTEIN"/>
    <property type="match status" value="1"/>
</dbReference>
<dbReference type="Gene3D" id="2.60.40.10">
    <property type="entry name" value="Immunoglobulins"/>
    <property type="match status" value="1"/>
</dbReference>
<dbReference type="Proteomes" id="UP000250831">
    <property type="component" value="Unassembled WGS sequence"/>
</dbReference>
<keyword evidence="3" id="KW-0998">Cell outer membrane</keyword>
<sequence length="813" mass="92122">MPYILRYLLSLLWVCTLFSSQAQKTNHIKGQTVGEDKQAIPYVSILLYRVKDGTLASTAASDSTGNFRFTNLKAGTYFIKVKSLTHQDTFSPHFRLEEHFDEYDLGKILLLQNNAYLAEVVVERKKQFIEQQQDKLVFNIENSTLADGNNGLELLSKIPGVAVDESGSLSIKGKSGATVMINGKITYLSADQLANLLRSTSSMDINKIEVMSNPNAKQDAAGSAGIINIVLKKGLKQGFNGSVSANAGAGRGAHLGGSLNLNYRTEKINVFGIYNQYFQNLEYYNSLTRYFYTDRGSDPDSYSQQENTIQPKLRSNNFRVGMDYSINSKQTIGFLINGGFGKYPKYEPTTNSLRNFNTDNLISASTTVTEGKERWRDMLYNFNYNLKLNDKGHELKLDLDFVDHYSKMDQQLNTAYHNVGPSTSLANSSRIGDIPSDNQVYVAKLDYTLPLPKEYKLEAGWKSSDVRTENDLHYDTLQNDQYVPDLGTSNHFIYKETIHAGYVNLSKSWHKFSTQLGIRGEYTRTRSHQITLNEQFERSYFKLFPAAFLTYTANDNHKVQTSYSYRVQRPSFWDLNPFRVYTDPFSYAEGNSNLNPAYEHSFELAYTYASKYVLTLNYAQRSNVVNGILGRDPLNPYITFERPENIGSFKNYGISFIAPTQLTSWWSATHFANYYRNEYELPQEDELIIRKGNTLSLNSQNSFKLPEGWSIELGGNYVSGLTVGISHIKSYGQVYSGIQKNLLNKKATLKLVVNDIFRTNNRRYETISPTIRLIGRSNPDSRTAILSFSYRFGGSQNATAQRATGSEDIKSRL</sequence>
<feature type="chain" id="PRO_5017056728" evidence="4">
    <location>
        <begin position="23"/>
        <end position="813"/>
    </location>
</feature>
<keyword evidence="4" id="KW-0732">Signal</keyword>
<keyword evidence="7" id="KW-1185">Reference proteome</keyword>
<evidence type="ECO:0000313" key="7">
    <source>
        <dbReference type="Proteomes" id="UP000250831"/>
    </source>
</evidence>
<dbReference type="AlphaFoldDB" id="A0A363NMI9"/>
<proteinExistence type="predicted"/>
<gene>
    <name evidence="6" type="ORF">DCO56_24155</name>
</gene>
<name>A0A363NMI9_9SPHI</name>
<dbReference type="Pfam" id="PF13620">
    <property type="entry name" value="CarboxypepD_reg"/>
    <property type="match status" value="1"/>
</dbReference>
<dbReference type="GO" id="GO:0009279">
    <property type="term" value="C:cell outer membrane"/>
    <property type="evidence" value="ECO:0007669"/>
    <property type="project" value="UniProtKB-SubCell"/>
</dbReference>
<organism evidence="6 7">
    <name type="scientific">Sphingobacterium athyrii</name>
    <dbReference type="NCBI Taxonomy" id="2152717"/>
    <lineage>
        <taxon>Bacteria</taxon>
        <taxon>Pseudomonadati</taxon>
        <taxon>Bacteroidota</taxon>
        <taxon>Sphingobacteriia</taxon>
        <taxon>Sphingobacteriales</taxon>
        <taxon>Sphingobacteriaceae</taxon>
        <taxon>Sphingobacterium</taxon>
    </lineage>
</organism>
<evidence type="ECO:0000256" key="2">
    <source>
        <dbReference type="ARBA" id="ARBA00023136"/>
    </source>
</evidence>
<dbReference type="InterPro" id="IPR037066">
    <property type="entry name" value="Plug_dom_sf"/>
</dbReference>